<evidence type="ECO:0000256" key="5">
    <source>
        <dbReference type="ARBA" id="ARBA00022691"/>
    </source>
</evidence>
<dbReference type="Proteomes" id="UP000719942">
    <property type="component" value="Unassembled WGS sequence"/>
</dbReference>
<dbReference type="PANTHER" id="PTHR43182">
    <property type="entry name" value="COBALT-PRECORRIN-6B C(15)-METHYLTRANSFERASE (DECARBOXYLATING)"/>
    <property type="match status" value="1"/>
</dbReference>
<evidence type="ECO:0000313" key="8">
    <source>
        <dbReference type="Proteomes" id="UP000719942"/>
    </source>
</evidence>
<gene>
    <name evidence="7" type="primary">cobK</name>
    <name evidence="7" type="ORF">J5W02_00535</name>
</gene>
<dbReference type="NCBIfam" id="TIGR02467">
    <property type="entry name" value="CbiE"/>
    <property type="match status" value="1"/>
</dbReference>
<dbReference type="InterPro" id="IPR000878">
    <property type="entry name" value="4pyrrol_Mease"/>
</dbReference>
<proteinExistence type="predicted"/>
<keyword evidence="5" id="KW-0949">S-adenosyl-L-methionine</keyword>
<evidence type="ECO:0000256" key="4">
    <source>
        <dbReference type="ARBA" id="ARBA00022679"/>
    </source>
</evidence>
<dbReference type="InterPro" id="IPR014777">
    <property type="entry name" value="4pyrrole_Mease_sub1"/>
</dbReference>
<sequence>MKQILIFSGTTEGRRLAELLCANGLECTVCVATQYGELVMEKRAGLTVHQGRMTPEEMRSFLSSGDFLAVVDATHPFATAVSENIRSSMAESPIPLLRLQRDTEYLPSGEKNIFRFPTHENCAEALKEIPGNILLTTGSKDLAAYSEKKELLPRLYARVLPSLESLSLCYENGIEGKHILAMQGPFSVEMNEAMLRQYDIRCMVTKESGGNGGFPEKIQAARSTGTKVLVIGNPENEQGDSFEAVCAKLEDLTGKKLRQDNRMQIALIGVGMGNPAMLTKEAERKIQGAELLFGARRLLAKIPGPAEKVPCYLAEEILPYLKEKAVKKAAVLFSGDTGFYSGAQKLYATLQKEIGKGAISAQVELLPGISSVSCLAAKLGISWHDAEIVSIHGRSANVADAVRTNPKTFLLVSGLVDMKALGALFHGMENIRITAGYQLSYPEEEILRLNPADCAALEKDGLYVCLIENPQAGKQRLTHGFPDSDFLRDRVPMTKEEVREVSVCKLRLTRDAVLYDIGSGTGSVAVECAALSDRVQVYAIEKKKEAVLLTEQNRAKFGLTNLTVVEGEAPSAFEGLPAPTHAFLGGTGGNMKEILAALYRKNPQLRVVVNAVTLETLGEITGLLKTLPVEQEEIVQIQVGRAETAGRYHLMRAENPVFIISFTFEGNGEKDE</sequence>
<dbReference type="NCBIfam" id="TIGR02469">
    <property type="entry name" value="CbiT"/>
    <property type="match status" value="1"/>
</dbReference>
<keyword evidence="7" id="KW-0560">Oxidoreductase</keyword>
<dbReference type="CDD" id="cd11644">
    <property type="entry name" value="Precorrin-6Y-MT"/>
    <property type="match status" value="1"/>
</dbReference>
<evidence type="ECO:0000313" key="7">
    <source>
        <dbReference type="EMBL" id="MBW7571287.1"/>
    </source>
</evidence>
<evidence type="ECO:0000259" key="6">
    <source>
        <dbReference type="Pfam" id="PF00590"/>
    </source>
</evidence>
<dbReference type="NCBIfam" id="TIGR00715">
    <property type="entry name" value="precor6x_red"/>
    <property type="match status" value="1"/>
</dbReference>
<dbReference type="GO" id="GO:0016994">
    <property type="term" value="F:precorrin-6A reductase activity"/>
    <property type="evidence" value="ECO:0007669"/>
    <property type="project" value="UniProtKB-EC"/>
</dbReference>
<feature type="domain" description="Tetrapyrrole methylase" evidence="6">
    <location>
        <begin position="265"/>
        <end position="448"/>
    </location>
</feature>
<dbReference type="PANTHER" id="PTHR43182:SF1">
    <property type="entry name" value="COBALT-PRECORRIN-7 C(5)-METHYLTRANSFERASE"/>
    <property type="match status" value="1"/>
</dbReference>
<dbReference type="SUPFAM" id="SSF53335">
    <property type="entry name" value="S-adenosyl-L-methionine-dependent methyltransferases"/>
    <property type="match status" value="1"/>
</dbReference>
<keyword evidence="4" id="KW-0808">Transferase</keyword>
<dbReference type="InterPro" id="IPR035996">
    <property type="entry name" value="4pyrrol_Methylase_sf"/>
</dbReference>
<dbReference type="Pfam" id="PF00590">
    <property type="entry name" value="TP_methylase"/>
    <property type="match status" value="1"/>
</dbReference>
<dbReference type="Gene3D" id="3.40.50.150">
    <property type="entry name" value="Vaccinia Virus protein VP39"/>
    <property type="match status" value="1"/>
</dbReference>
<evidence type="ECO:0000256" key="1">
    <source>
        <dbReference type="ARBA" id="ARBA00004953"/>
    </source>
</evidence>
<protein>
    <submittedName>
        <fullName evidence="7">Precorrin-6A reductase</fullName>
        <ecNumber evidence="7">1.3.1.54</ecNumber>
    </submittedName>
</protein>
<name>A0ABS7DJ17_9FIRM</name>
<evidence type="ECO:0000256" key="3">
    <source>
        <dbReference type="ARBA" id="ARBA00022603"/>
    </source>
</evidence>
<dbReference type="SUPFAM" id="SSF53790">
    <property type="entry name" value="Tetrapyrrole methylase"/>
    <property type="match status" value="1"/>
</dbReference>
<organism evidence="7 8">
    <name type="scientific">Caproiciproducens faecalis</name>
    <dbReference type="NCBI Taxonomy" id="2820301"/>
    <lineage>
        <taxon>Bacteria</taxon>
        <taxon>Bacillati</taxon>
        <taxon>Bacillota</taxon>
        <taxon>Clostridia</taxon>
        <taxon>Eubacteriales</taxon>
        <taxon>Acutalibacteraceae</taxon>
        <taxon>Caproiciproducens</taxon>
    </lineage>
</organism>
<dbReference type="InterPro" id="IPR050714">
    <property type="entry name" value="Cobalamin_biosynth_MTase"/>
</dbReference>
<accession>A0ABS7DJ17</accession>
<dbReference type="InterPro" id="IPR029063">
    <property type="entry name" value="SAM-dependent_MTases_sf"/>
</dbReference>
<dbReference type="InterPro" id="IPR014008">
    <property type="entry name" value="Cbl_synth_MTase_CbiT"/>
</dbReference>
<keyword evidence="2" id="KW-0169">Cobalamin biosynthesis</keyword>
<dbReference type="PROSITE" id="PS51014">
    <property type="entry name" value="COBK_CBIJ"/>
    <property type="match status" value="1"/>
</dbReference>
<keyword evidence="3" id="KW-0489">Methyltransferase</keyword>
<dbReference type="InterPro" id="IPR014776">
    <property type="entry name" value="4pyrrole_Mease_sub2"/>
</dbReference>
<evidence type="ECO:0000256" key="2">
    <source>
        <dbReference type="ARBA" id="ARBA00022573"/>
    </source>
</evidence>
<reference evidence="7 8" key="1">
    <citation type="submission" date="2021-03" db="EMBL/GenBank/DDBJ databases">
        <title>Caproiciproducens sp. nov. isolated from feces of cow.</title>
        <authorList>
            <person name="Choi J.-Y."/>
        </authorList>
    </citation>
    <scope>NUCLEOTIDE SEQUENCE [LARGE SCALE GENOMIC DNA]</scope>
    <source>
        <strain evidence="7 8">AGMB10547</strain>
    </source>
</reference>
<dbReference type="Gene3D" id="3.30.950.10">
    <property type="entry name" value="Methyltransferase, Cobalt-precorrin-4 Transmethylase, Domain 2"/>
    <property type="match status" value="1"/>
</dbReference>
<dbReference type="EC" id="1.3.1.54" evidence="7"/>
<dbReference type="Pfam" id="PF02571">
    <property type="entry name" value="CbiJ"/>
    <property type="match status" value="1"/>
</dbReference>
<dbReference type="Gene3D" id="3.40.1010.10">
    <property type="entry name" value="Cobalt-precorrin-4 Transmethylase, Domain 1"/>
    <property type="match status" value="1"/>
</dbReference>
<keyword evidence="8" id="KW-1185">Reference proteome</keyword>
<comment type="caution">
    <text evidence="7">The sequence shown here is derived from an EMBL/GenBank/DDBJ whole genome shotgun (WGS) entry which is preliminary data.</text>
</comment>
<dbReference type="InterPro" id="IPR012818">
    <property type="entry name" value="CbiE"/>
</dbReference>
<comment type="pathway">
    <text evidence="1">Cofactor biosynthesis; adenosylcobalamin biosynthesis.</text>
</comment>
<dbReference type="InterPro" id="IPR003723">
    <property type="entry name" value="Precorrin-6x_reduct"/>
</dbReference>
<dbReference type="EMBL" id="JAGFNZ010000001">
    <property type="protein sequence ID" value="MBW7571287.1"/>
    <property type="molecule type" value="Genomic_DNA"/>
</dbReference>
<dbReference type="RefSeq" id="WP_219938501.1">
    <property type="nucleotide sequence ID" value="NZ_JAGFNZ010000001.1"/>
</dbReference>